<feature type="chain" id="PRO_5003778567" description="GH16 domain-containing protein" evidence="1">
    <location>
        <begin position="45"/>
        <end position="415"/>
    </location>
</feature>
<sequence>MFSGLPLTLLSLLATHVARYISPAATHPRVIALWFLLLTGLAHAAHLDTRSSSTGVQSYPNGSTFVWTVEDTYKGPDFFNYFHFYTGPDPTNGLVNYTDQETAFADGLAYVTSDNIVVMKGDNTTWLAEGENRNSVRVSSYKQYNTGKRFRYKFMALSTIALPDAGLFILDLDMAPWGCAVWPAWWTLGGGEWPYTGEIDIIEGVHDNEHNQVTWHTGPNCNLTQNATFTGTIVETNGQPDLDCDGNTNNNAGCGVVEWSRASYGPIFDQQGGGIFAMMWDLSGIGVWSFYRAAIPQDVLDGQPTPSTWGEPVAFLEPAECNPLTNFINHSIVFDITFCGDWAGNSYATSGCPGTCPERLLDPSNFDNASWRINTLTVYRQQTLDGEVTTSAGQRRELHWTLALGAAIMAGLALT</sequence>
<dbReference type="SUPFAM" id="SSF49899">
    <property type="entry name" value="Concanavalin A-like lectins/glucanases"/>
    <property type="match status" value="1"/>
</dbReference>
<dbReference type="Gene3D" id="2.60.120.200">
    <property type="match status" value="1"/>
</dbReference>
<dbReference type="PROSITE" id="PS51762">
    <property type="entry name" value="GH16_2"/>
    <property type="match status" value="1"/>
</dbReference>
<dbReference type="InParanoid" id="J4H2R2"/>
<organism evidence="3 4">
    <name type="scientific">Fibroporia radiculosa</name>
    <dbReference type="NCBI Taxonomy" id="599839"/>
    <lineage>
        <taxon>Eukaryota</taxon>
        <taxon>Fungi</taxon>
        <taxon>Dikarya</taxon>
        <taxon>Basidiomycota</taxon>
        <taxon>Agaricomycotina</taxon>
        <taxon>Agaricomycetes</taxon>
        <taxon>Polyporales</taxon>
        <taxon>Fibroporiaceae</taxon>
        <taxon>Fibroporia</taxon>
    </lineage>
</organism>
<dbReference type="RefSeq" id="XP_012181252.1">
    <property type="nucleotide sequence ID" value="XM_012325862.1"/>
</dbReference>
<gene>
    <name evidence="3" type="ORF">FIBRA_04042</name>
</gene>
<evidence type="ECO:0000259" key="2">
    <source>
        <dbReference type="PROSITE" id="PS51762"/>
    </source>
</evidence>
<feature type="domain" description="GH16" evidence="2">
    <location>
        <begin position="52"/>
        <end position="351"/>
    </location>
</feature>
<dbReference type="CDD" id="cd02181">
    <property type="entry name" value="GH16_fungal_Lam16A_glucanase"/>
    <property type="match status" value="1"/>
</dbReference>
<dbReference type="GO" id="GO:0009251">
    <property type="term" value="P:glucan catabolic process"/>
    <property type="evidence" value="ECO:0007669"/>
    <property type="project" value="TreeGrafter"/>
</dbReference>
<keyword evidence="1" id="KW-0732">Signal</keyword>
<dbReference type="InterPro" id="IPR050546">
    <property type="entry name" value="Glycosyl_Hydrlase_16"/>
</dbReference>
<evidence type="ECO:0000313" key="4">
    <source>
        <dbReference type="Proteomes" id="UP000006352"/>
    </source>
</evidence>
<dbReference type="PANTHER" id="PTHR10963">
    <property type="entry name" value="GLYCOSYL HYDROLASE-RELATED"/>
    <property type="match status" value="1"/>
</dbReference>
<protein>
    <recommendedName>
        <fullName evidence="2">GH16 domain-containing protein</fullName>
    </recommendedName>
</protein>
<reference evidence="3 4" key="1">
    <citation type="journal article" date="2012" name="Appl. Environ. Microbiol.">
        <title>Short-read sequencing for genomic analysis of the brown rot fungus Fibroporia radiculosa.</title>
        <authorList>
            <person name="Tang J.D."/>
            <person name="Perkins A.D."/>
            <person name="Sonstegard T.S."/>
            <person name="Schroeder S.G."/>
            <person name="Burgess S.C."/>
            <person name="Diehl S.V."/>
        </authorList>
    </citation>
    <scope>NUCLEOTIDE SEQUENCE [LARGE SCALE GENOMIC DNA]</scope>
    <source>
        <strain evidence="3 4">TFFH 294</strain>
    </source>
</reference>
<dbReference type="Proteomes" id="UP000006352">
    <property type="component" value="Unassembled WGS sequence"/>
</dbReference>
<evidence type="ECO:0000256" key="1">
    <source>
        <dbReference type="SAM" id="SignalP"/>
    </source>
</evidence>
<dbReference type="InterPro" id="IPR013320">
    <property type="entry name" value="ConA-like_dom_sf"/>
</dbReference>
<dbReference type="STRING" id="599839.J4H2R2"/>
<dbReference type="GO" id="GO:0004553">
    <property type="term" value="F:hydrolase activity, hydrolyzing O-glycosyl compounds"/>
    <property type="evidence" value="ECO:0007669"/>
    <property type="project" value="InterPro"/>
</dbReference>
<dbReference type="HOGENOM" id="CLU_016972_0_2_1"/>
<dbReference type="PANTHER" id="PTHR10963:SF24">
    <property type="entry name" value="GLYCOSIDASE C21B10.07-RELATED"/>
    <property type="match status" value="1"/>
</dbReference>
<dbReference type="EMBL" id="HE797057">
    <property type="protein sequence ID" value="CCM01969.1"/>
    <property type="molecule type" value="Genomic_DNA"/>
</dbReference>
<dbReference type="Pfam" id="PF26113">
    <property type="entry name" value="GH16_XgeA"/>
    <property type="match status" value="1"/>
</dbReference>
<dbReference type="OrthoDB" id="192832at2759"/>
<feature type="signal peptide" evidence="1">
    <location>
        <begin position="1"/>
        <end position="44"/>
    </location>
</feature>
<dbReference type="GeneID" id="24096880"/>
<name>J4H2R2_9APHY</name>
<evidence type="ECO:0000313" key="3">
    <source>
        <dbReference type="EMBL" id="CCM01969.1"/>
    </source>
</evidence>
<dbReference type="AlphaFoldDB" id="J4H2R2"/>
<accession>J4H2R2</accession>
<dbReference type="InterPro" id="IPR000757">
    <property type="entry name" value="Beta-glucanase-like"/>
</dbReference>
<proteinExistence type="predicted"/>
<keyword evidence="4" id="KW-1185">Reference proteome</keyword>